<sequence>SEEESGEDTGPQDAQEYGNYQPGSLCGYCSFCNRCTECESCHCDEENMGEHCDQCQGPGRHAGNAGTLTQPLDCDAGVPPPAFQPLSTSYIYFSE</sequence>
<proteinExistence type="predicted"/>
<dbReference type="PANTHER" id="PTHR15054:SF3">
    <property type="entry name" value="SARCOPLASMIC RETICULUM HISTIDINE-RICH CALCIUM-BINDING PROTEIN"/>
    <property type="match status" value="1"/>
</dbReference>
<reference evidence="1 2" key="1">
    <citation type="submission" date="2017-12" db="EMBL/GenBank/DDBJ databases">
        <title>High-resolution comparative analysis of great ape genomes.</title>
        <authorList>
            <person name="Pollen A."/>
            <person name="Hastie A."/>
            <person name="Hormozdiari F."/>
            <person name="Dougherty M."/>
            <person name="Liu R."/>
            <person name="Chaisson M."/>
            <person name="Hoppe E."/>
            <person name="Hill C."/>
            <person name="Pang A."/>
            <person name="Hillier L."/>
            <person name="Baker C."/>
            <person name="Armstrong J."/>
            <person name="Shendure J."/>
            <person name="Paten B."/>
            <person name="Wilson R."/>
            <person name="Chao H."/>
            <person name="Schneider V."/>
            <person name="Ventura M."/>
            <person name="Kronenberg Z."/>
            <person name="Murali S."/>
            <person name="Gordon D."/>
            <person name="Cantsilieris S."/>
            <person name="Munson K."/>
            <person name="Nelson B."/>
            <person name="Raja A."/>
            <person name="Underwood J."/>
            <person name="Diekhans M."/>
            <person name="Fiddes I."/>
            <person name="Haussler D."/>
            <person name="Eichler E."/>
        </authorList>
    </citation>
    <scope>NUCLEOTIDE SEQUENCE [LARGE SCALE GENOMIC DNA]</scope>
    <source>
        <strain evidence="1">Yerkes chimp pedigree #C0471</strain>
    </source>
</reference>
<comment type="caution">
    <text evidence="1">The sequence shown here is derived from an EMBL/GenBank/DDBJ whole genome shotgun (WGS) entry which is preliminary data.</text>
</comment>
<feature type="non-terminal residue" evidence="1">
    <location>
        <position position="1"/>
    </location>
</feature>
<evidence type="ECO:0000313" key="1">
    <source>
        <dbReference type="EMBL" id="PNI29235.1"/>
    </source>
</evidence>
<dbReference type="InterPro" id="IPR015666">
    <property type="entry name" value="HRC"/>
</dbReference>
<accession>A0A2J8K2I3</accession>
<dbReference type="AlphaFoldDB" id="A0A2J8K2I3"/>
<organism evidence="1 2">
    <name type="scientific">Pan troglodytes</name>
    <name type="common">Chimpanzee</name>
    <dbReference type="NCBI Taxonomy" id="9598"/>
    <lineage>
        <taxon>Eukaryota</taxon>
        <taxon>Metazoa</taxon>
        <taxon>Chordata</taxon>
        <taxon>Craniata</taxon>
        <taxon>Vertebrata</taxon>
        <taxon>Euteleostomi</taxon>
        <taxon>Mammalia</taxon>
        <taxon>Eutheria</taxon>
        <taxon>Euarchontoglires</taxon>
        <taxon>Primates</taxon>
        <taxon>Haplorrhini</taxon>
        <taxon>Catarrhini</taxon>
        <taxon>Hominidae</taxon>
        <taxon>Pan</taxon>
    </lineage>
</organism>
<evidence type="ECO:0000313" key="2">
    <source>
        <dbReference type="Proteomes" id="UP000236370"/>
    </source>
</evidence>
<dbReference type="EMBL" id="NBAG03000399">
    <property type="protein sequence ID" value="PNI29235.1"/>
    <property type="molecule type" value="Genomic_DNA"/>
</dbReference>
<dbReference type="GO" id="GO:0005509">
    <property type="term" value="F:calcium ion binding"/>
    <property type="evidence" value="ECO:0007669"/>
    <property type="project" value="InterPro"/>
</dbReference>
<gene>
    <name evidence="1" type="ORF">CK820_G0042362</name>
</gene>
<dbReference type="PANTHER" id="PTHR15054">
    <property type="entry name" value="HISTIDINE-RICH CALCIUM-BINDING PROTEIN-RELATED"/>
    <property type="match status" value="1"/>
</dbReference>
<protein>
    <submittedName>
        <fullName evidence="1">HRC isoform 3</fullName>
    </submittedName>
</protein>
<name>A0A2J8K2I3_PANTR</name>
<dbReference type="Proteomes" id="UP000236370">
    <property type="component" value="Unassembled WGS sequence"/>
</dbReference>